<dbReference type="AlphaFoldDB" id="A0A3P1BEM6"/>
<name>A0A3P1BEM6_9BACT</name>
<dbReference type="PROSITE" id="PS51257">
    <property type="entry name" value="PROKAR_LIPOPROTEIN"/>
    <property type="match status" value="1"/>
</dbReference>
<evidence type="ECO:0000313" key="2">
    <source>
        <dbReference type="Proteomes" id="UP000271925"/>
    </source>
</evidence>
<accession>A0A3P1BEM6</accession>
<reference evidence="1 2" key="1">
    <citation type="submission" date="2018-11" db="EMBL/GenBank/DDBJ databases">
        <authorList>
            <person name="Zhou Z."/>
            <person name="Wang G."/>
        </authorList>
    </citation>
    <scope>NUCLEOTIDE SEQUENCE [LARGE SCALE GENOMIC DNA]</scope>
    <source>
        <strain evidence="1 2">KCTC52004</strain>
    </source>
</reference>
<dbReference type="RefSeq" id="WP_124878266.1">
    <property type="nucleotide sequence ID" value="NZ_RQJO01000013.1"/>
</dbReference>
<evidence type="ECO:0000313" key="1">
    <source>
        <dbReference type="EMBL" id="RRA99500.1"/>
    </source>
</evidence>
<dbReference type="OrthoDB" id="959360at2"/>
<organism evidence="1 2">
    <name type="scientific">Larkinella rosea</name>
    <dbReference type="NCBI Taxonomy" id="2025312"/>
    <lineage>
        <taxon>Bacteria</taxon>
        <taxon>Pseudomonadati</taxon>
        <taxon>Bacteroidota</taxon>
        <taxon>Cytophagia</taxon>
        <taxon>Cytophagales</taxon>
        <taxon>Spirosomataceae</taxon>
        <taxon>Larkinella</taxon>
    </lineage>
</organism>
<dbReference type="EMBL" id="RQJO01000013">
    <property type="protein sequence ID" value="RRA99500.1"/>
    <property type="molecule type" value="Genomic_DNA"/>
</dbReference>
<keyword evidence="2" id="KW-1185">Reference proteome</keyword>
<proteinExistence type="predicted"/>
<dbReference type="Proteomes" id="UP000271925">
    <property type="component" value="Unassembled WGS sequence"/>
</dbReference>
<gene>
    <name evidence="1" type="ORF">EHT25_26320</name>
</gene>
<sequence>MLHYRHIIAFILVGSSFLASCQQEGESIACKPVETITPQSTCYNSTQGLTLVGSGHIGLPSNSQFTWSIFPQNDTTLTSDISASREKVLVGSETIVVPDSILKNYPKFIVKVKTAGCGMSELHSIHYSFVKRQTSGSVCTVWQRQDI</sequence>
<comment type="caution">
    <text evidence="1">The sequence shown here is derived from an EMBL/GenBank/DDBJ whole genome shotgun (WGS) entry which is preliminary data.</text>
</comment>
<protein>
    <recommendedName>
        <fullName evidence="3">Lipoprotein</fullName>
    </recommendedName>
</protein>
<evidence type="ECO:0008006" key="3">
    <source>
        <dbReference type="Google" id="ProtNLM"/>
    </source>
</evidence>